<evidence type="ECO:0000259" key="5">
    <source>
        <dbReference type="SMART" id="SM00666"/>
    </source>
</evidence>
<feature type="region of interest" description="Disordered" evidence="4">
    <location>
        <begin position="807"/>
        <end position="905"/>
    </location>
</feature>
<feature type="compositionally biased region" description="Acidic residues" evidence="4">
    <location>
        <begin position="819"/>
        <end position="897"/>
    </location>
</feature>
<evidence type="ECO:0000313" key="6">
    <source>
        <dbReference type="EMBL" id="KAK8543101.1"/>
    </source>
</evidence>
<dbReference type="PANTHER" id="PTHR46183">
    <property type="entry name" value="PROTEIN CLMP1"/>
    <property type="match status" value="1"/>
</dbReference>
<dbReference type="SUPFAM" id="SSF54277">
    <property type="entry name" value="CAD &amp; PB1 domains"/>
    <property type="match status" value="1"/>
</dbReference>
<comment type="caution">
    <text evidence="6">The sequence shown here is derived from an EMBL/GenBank/DDBJ whole genome shotgun (WGS) entry which is preliminary data.</text>
</comment>
<feature type="domain" description="PB1" evidence="5">
    <location>
        <begin position="271"/>
        <end position="351"/>
    </location>
</feature>
<dbReference type="InterPro" id="IPR000270">
    <property type="entry name" value="PB1_dom"/>
</dbReference>
<name>A0ABR2DNU0_9ROSI</name>
<sequence length="905" mass="101310">MGKPTGKKKIQEAAQKVMDSNKQNKVAAAAADHRASKAVDEDTAIFINMSQELKEEGNRLFQKRDHEGAMLKYEKALNLLPRNHIDVAYLRSNMAACYMQLGIGEYPRAINECNLALEVSPRYSKALLKRARCYEALNRLDLAYRDVYNVLTVEPNNLSALDIMDSVKKAMDEKGITVNENELGLFDNELAGGGAALSRKVVKEKVKKKKKGKHIERNGKTDSKVEEEKKAEEKIIVEEKKVSVEKVNDKEVVVKTIEELKNPIVEEKAILKPVKLVLGEDIRWAQIPVNCNIKLLRDIAQDRFPGLKGVLVKYRDPEGDLVTITTNEELGWAESSTNIAGGSLRFYIVETSPDKEPAYEGIGKEEVVKSEEKLSNVVADNGHADSGVGAIKGTCVEDWIVQFAQLFKNYVGFDSDSYLDLHELGMKLYAEAMEETVTSEDAQEIFEIAADKFQEMAALALFNWGNVHMSRARKHVFTEDGSKESKSAQVTSGYEWVQKEYVLAAKRYEEALNIKPDFYEAYLALAQQQFEQAKLCWYHAAGSMLNLGAGASQEVLQLYNMAEDNMEKGMQLWEEMKEKRLNGLSKFDKYKTHLQKMGLDELFQDVSSEEATEQTSNMISQVYLLWGTLLYERSVVEYKLELPSWEECLEVSVEKFELAGASPTDIAVMIKSHCSNVTASEGVGFKIDEIVQAWNDMYDVTSILLEHLTSASASVFVKFIFQDRFSCATRVGHFLVHGLMHLAAKKKIFGSSVGFALQAMVVETAIVATKSVVWLLMMMGTLPNGIDVFDQGPEAYAGFPLAQLIAKTKPGPENKDASDTEDDDEDEDEAADDQDEDGGEEEDESGEEEDDPEDEPEANGDAGSGDEDDDDDDDDDDDEGEEEEEEEEEEDEDEEELQPPAKKRK</sequence>
<dbReference type="InterPro" id="IPR011990">
    <property type="entry name" value="TPR-like_helical_dom_sf"/>
</dbReference>
<evidence type="ECO:0000256" key="1">
    <source>
        <dbReference type="ARBA" id="ARBA00022737"/>
    </source>
</evidence>
<dbReference type="PANTHER" id="PTHR46183:SF4">
    <property type="entry name" value="PROTEIN PHOX4"/>
    <property type="match status" value="1"/>
</dbReference>
<feature type="region of interest" description="Disordered" evidence="4">
    <location>
        <begin position="1"/>
        <end position="31"/>
    </location>
</feature>
<dbReference type="Proteomes" id="UP001472677">
    <property type="component" value="Unassembled WGS sequence"/>
</dbReference>
<keyword evidence="2 3" id="KW-0802">TPR repeat</keyword>
<dbReference type="SMART" id="SM00666">
    <property type="entry name" value="PB1"/>
    <property type="match status" value="1"/>
</dbReference>
<evidence type="ECO:0000256" key="4">
    <source>
        <dbReference type="SAM" id="MobiDB-lite"/>
    </source>
</evidence>
<organism evidence="6 7">
    <name type="scientific">Hibiscus sabdariffa</name>
    <name type="common">roselle</name>
    <dbReference type="NCBI Taxonomy" id="183260"/>
    <lineage>
        <taxon>Eukaryota</taxon>
        <taxon>Viridiplantae</taxon>
        <taxon>Streptophyta</taxon>
        <taxon>Embryophyta</taxon>
        <taxon>Tracheophyta</taxon>
        <taxon>Spermatophyta</taxon>
        <taxon>Magnoliopsida</taxon>
        <taxon>eudicotyledons</taxon>
        <taxon>Gunneridae</taxon>
        <taxon>Pentapetalae</taxon>
        <taxon>rosids</taxon>
        <taxon>malvids</taxon>
        <taxon>Malvales</taxon>
        <taxon>Malvaceae</taxon>
        <taxon>Malvoideae</taxon>
        <taxon>Hibiscus</taxon>
    </lineage>
</organism>
<evidence type="ECO:0000313" key="7">
    <source>
        <dbReference type="Proteomes" id="UP001472677"/>
    </source>
</evidence>
<evidence type="ECO:0000256" key="3">
    <source>
        <dbReference type="PROSITE-ProRule" id="PRU00339"/>
    </source>
</evidence>
<gene>
    <name evidence="6" type="ORF">V6N12_015667</name>
</gene>
<dbReference type="EMBL" id="JBBPBM010000024">
    <property type="protein sequence ID" value="KAK8543101.1"/>
    <property type="molecule type" value="Genomic_DNA"/>
</dbReference>
<dbReference type="CDD" id="cd05992">
    <property type="entry name" value="PB1"/>
    <property type="match status" value="1"/>
</dbReference>
<keyword evidence="1" id="KW-0677">Repeat</keyword>
<dbReference type="PROSITE" id="PS50005">
    <property type="entry name" value="TPR"/>
    <property type="match status" value="1"/>
</dbReference>
<feature type="repeat" description="TPR" evidence="3">
    <location>
        <begin position="50"/>
        <end position="83"/>
    </location>
</feature>
<dbReference type="InterPro" id="IPR044517">
    <property type="entry name" value="PHOX1-4"/>
</dbReference>
<accession>A0ABR2DNU0</accession>
<dbReference type="InterPro" id="IPR019734">
    <property type="entry name" value="TPR_rpt"/>
</dbReference>
<proteinExistence type="predicted"/>
<keyword evidence="7" id="KW-1185">Reference proteome</keyword>
<dbReference type="SUPFAM" id="SSF48452">
    <property type="entry name" value="TPR-like"/>
    <property type="match status" value="1"/>
</dbReference>
<dbReference type="SMART" id="SM00028">
    <property type="entry name" value="TPR"/>
    <property type="match status" value="3"/>
</dbReference>
<dbReference type="Gene3D" id="3.10.20.90">
    <property type="entry name" value="Phosphatidylinositol 3-kinase Catalytic Subunit, Chain A, domain 1"/>
    <property type="match status" value="1"/>
</dbReference>
<protein>
    <recommendedName>
        <fullName evidence="5">PB1 domain-containing protein</fullName>
    </recommendedName>
</protein>
<dbReference type="Pfam" id="PF00564">
    <property type="entry name" value="PB1"/>
    <property type="match status" value="1"/>
</dbReference>
<evidence type="ECO:0000256" key="2">
    <source>
        <dbReference type="ARBA" id="ARBA00022803"/>
    </source>
</evidence>
<reference evidence="6 7" key="1">
    <citation type="journal article" date="2024" name="G3 (Bethesda)">
        <title>Genome assembly of Hibiscus sabdariffa L. provides insights into metabolisms of medicinal natural products.</title>
        <authorList>
            <person name="Kim T."/>
        </authorList>
    </citation>
    <scope>NUCLEOTIDE SEQUENCE [LARGE SCALE GENOMIC DNA]</scope>
    <source>
        <strain evidence="6">TK-2024</strain>
        <tissue evidence="6">Old leaves</tissue>
    </source>
</reference>
<dbReference type="Gene3D" id="1.25.40.10">
    <property type="entry name" value="Tetratricopeptide repeat domain"/>
    <property type="match status" value="2"/>
</dbReference>